<dbReference type="RefSeq" id="WP_062837965.1">
    <property type="nucleotide sequence ID" value="NZ_BCNV01000011.1"/>
</dbReference>
<dbReference type="GO" id="GO:0003677">
    <property type="term" value="F:DNA binding"/>
    <property type="evidence" value="ECO:0007669"/>
    <property type="project" value="InterPro"/>
</dbReference>
<feature type="domain" description="HTH cro/C1-type" evidence="1">
    <location>
        <begin position="17"/>
        <end position="61"/>
    </location>
</feature>
<name>A0A100VTR3_PAEAM</name>
<dbReference type="Gene3D" id="1.10.260.40">
    <property type="entry name" value="lambda repressor-like DNA-binding domains"/>
    <property type="match status" value="1"/>
</dbReference>
<dbReference type="CDD" id="cd00093">
    <property type="entry name" value="HTH_XRE"/>
    <property type="match status" value="1"/>
</dbReference>
<proteinExistence type="predicted"/>
<dbReference type="Pfam" id="PF01381">
    <property type="entry name" value="HTH_3"/>
    <property type="match status" value="1"/>
</dbReference>
<reference evidence="3" key="2">
    <citation type="submission" date="2016-01" db="EMBL/GenBank/DDBJ databases">
        <title>Draft Genome Sequence of Paenibacillus amylolyticus Heshi-A3 that Was Isolated from Fermented Rice Bran with Aging Salted Mackerel, Which Was Named Heshiko as Traditional Fermented Seafood in Japan.</title>
        <authorList>
            <person name="Akuzawa S."/>
            <person name="Nakagawa J."/>
            <person name="Kanekatsu T."/>
            <person name="Kubota E."/>
            <person name="Ohtake R."/>
            <person name="Suzuki T."/>
            <person name="Kanesaki Y."/>
        </authorList>
    </citation>
    <scope>NUCLEOTIDE SEQUENCE [LARGE SCALE GENOMIC DNA]</scope>
    <source>
        <strain evidence="3">Heshi-A3</strain>
    </source>
</reference>
<protein>
    <recommendedName>
        <fullName evidence="1">HTH cro/C1-type domain-containing protein</fullName>
    </recommendedName>
</protein>
<sequence length="89" mass="9881">MRVEAETLVRICAVYSLSQTELAALCNVSVAYINMIERGKRAVPDTIRRKVASEFTRLDEAIGDQVWEALGKAEVARRKIRGADATITD</sequence>
<reference evidence="2 3" key="1">
    <citation type="journal article" date="2016" name="Genome Announc.">
        <title>Draft Genome Sequence of Paenibacillus amylolyticus Heshi-A3, Isolated from Fermented Rice Bran in a Japanese Fermented Seafood Dish.</title>
        <authorList>
            <person name="Akuzawa S."/>
            <person name="Nagaoka J."/>
            <person name="Kanekatsu M."/>
            <person name="Kubota E."/>
            <person name="Ohtake R."/>
            <person name="Suzuki T."/>
            <person name="Kanesaki Y."/>
        </authorList>
    </citation>
    <scope>NUCLEOTIDE SEQUENCE [LARGE SCALE GENOMIC DNA]</scope>
    <source>
        <strain evidence="2 3">Heshi-A3</strain>
    </source>
</reference>
<comment type="caution">
    <text evidence="2">The sequence shown here is derived from an EMBL/GenBank/DDBJ whole genome shotgun (WGS) entry which is preliminary data.</text>
</comment>
<dbReference type="Proteomes" id="UP000069697">
    <property type="component" value="Unassembled WGS sequence"/>
</dbReference>
<evidence type="ECO:0000313" key="2">
    <source>
        <dbReference type="EMBL" id="GAS85661.1"/>
    </source>
</evidence>
<dbReference type="InterPro" id="IPR010982">
    <property type="entry name" value="Lambda_DNA-bd_dom_sf"/>
</dbReference>
<gene>
    <name evidence="2" type="ORF">PAHA3_5795</name>
</gene>
<evidence type="ECO:0000313" key="3">
    <source>
        <dbReference type="Proteomes" id="UP000069697"/>
    </source>
</evidence>
<dbReference type="AlphaFoldDB" id="A0A100VTR3"/>
<dbReference type="EMBL" id="BCNV01000011">
    <property type="protein sequence ID" value="GAS85661.1"/>
    <property type="molecule type" value="Genomic_DNA"/>
</dbReference>
<dbReference type="InterPro" id="IPR001387">
    <property type="entry name" value="Cro/C1-type_HTH"/>
</dbReference>
<organism evidence="2 3">
    <name type="scientific">Paenibacillus amylolyticus</name>
    <dbReference type="NCBI Taxonomy" id="1451"/>
    <lineage>
        <taxon>Bacteria</taxon>
        <taxon>Bacillati</taxon>
        <taxon>Bacillota</taxon>
        <taxon>Bacilli</taxon>
        <taxon>Bacillales</taxon>
        <taxon>Paenibacillaceae</taxon>
        <taxon>Paenibacillus</taxon>
    </lineage>
</organism>
<dbReference type="SUPFAM" id="SSF47413">
    <property type="entry name" value="lambda repressor-like DNA-binding domains"/>
    <property type="match status" value="1"/>
</dbReference>
<accession>A0A100VTR3</accession>
<dbReference type="PROSITE" id="PS50943">
    <property type="entry name" value="HTH_CROC1"/>
    <property type="match status" value="1"/>
</dbReference>
<evidence type="ECO:0000259" key="1">
    <source>
        <dbReference type="PROSITE" id="PS50943"/>
    </source>
</evidence>